<dbReference type="InterPro" id="IPR001640">
    <property type="entry name" value="Lgt"/>
</dbReference>
<proteinExistence type="inferred from homology"/>
<dbReference type="GO" id="GO:0016740">
    <property type="term" value="F:transferase activity"/>
    <property type="evidence" value="ECO:0007669"/>
    <property type="project" value="UniProtKB-KW"/>
</dbReference>
<comment type="caution">
    <text evidence="8">The sequence shown here is derived from an EMBL/GenBank/DDBJ whole genome shotgun (WGS) entry which is preliminary data.</text>
</comment>
<feature type="transmembrane region" description="Helical" evidence="7">
    <location>
        <begin position="193"/>
        <end position="213"/>
    </location>
</feature>
<feature type="transmembrane region" description="Helical" evidence="7">
    <location>
        <begin position="220"/>
        <end position="237"/>
    </location>
</feature>
<feature type="transmembrane region" description="Helical" evidence="7">
    <location>
        <begin position="249"/>
        <end position="274"/>
    </location>
</feature>
<keyword evidence="6 7" id="KW-0472">Membrane</keyword>
<feature type="transmembrane region" description="Helical" evidence="7">
    <location>
        <begin position="75"/>
        <end position="97"/>
    </location>
</feature>
<dbReference type="PANTHER" id="PTHR30589:SF0">
    <property type="entry name" value="PHOSPHATIDYLGLYCEROL--PROLIPOPROTEIN DIACYLGLYCERYL TRANSFERASE"/>
    <property type="match status" value="1"/>
</dbReference>
<accession>A0ABU0LM02</accession>
<evidence type="ECO:0000256" key="6">
    <source>
        <dbReference type="ARBA" id="ARBA00023136"/>
    </source>
</evidence>
<dbReference type="NCBIfam" id="TIGR00544">
    <property type="entry name" value="lgt"/>
    <property type="match status" value="1"/>
</dbReference>
<comment type="similarity">
    <text evidence="1 7">Belongs to the Lgt family.</text>
</comment>
<dbReference type="EC" id="2.5.1.145" evidence="7"/>
<comment type="subcellular location">
    <subcellularLocation>
        <location evidence="7">Cell membrane</location>
        <topology evidence="7">Multi-pass membrane protein</topology>
    </subcellularLocation>
</comment>
<gene>
    <name evidence="7" type="primary">lgt</name>
    <name evidence="8" type="ORF">QOZ99_000562</name>
</gene>
<dbReference type="HAMAP" id="MF_01147">
    <property type="entry name" value="Lgt"/>
    <property type="match status" value="1"/>
</dbReference>
<evidence type="ECO:0000313" key="9">
    <source>
        <dbReference type="Proteomes" id="UP001235094"/>
    </source>
</evidence>
<evidence type="ECO:0000256" key="5">
    <source>
        <dbReference type="ARBA" id="ARBA00022989"/>
    </source>
</evidence>
<evidence type="ECO:0000256" key="2">
    <source>
        <dbReference type="ARBA" id="ARBA00022475"/>
    </source>
</evidence>
<evidence type="ECO:0000256" key="1">
    <source>
        <dbReference type="ARBA" id="ARBA00007150"/>
    </source>
</evidence>
<feature type="transmembrane region" description="Helical" evidence="7">
    <location>
        <begin position="31"/>
        <end position="51"/>
    </location>
</feature>
<feature type="transmembrane region" description="Helical" evidence="7">
    <location>
        <begin position="109"/>
        <end position="131"/>
    </location>
</feature>
<sequence>MLLLGPPLLAPPLFALTFPQIDPILIELGPFAIRWYALAYVTGLLFGWWMAKRLCASPALWGGTSPIAPEEFDDAVVWIAFGVILGGRIGYVLFYNLPYYAAHPLEALTVWHGGMAFHGGFLGSILAMYLFTRRRGLSFMSMLDIAATVVPVGLFLGRLANFINGELWGRPSDVPWAMVFPHAGPLARHPSQLYEAGLEGLTIFAILMIAVRAGALARPGLVAGIFVFLYGCARIFVEFFREPDAQLGYLAGGFVTMGMVLSLPMLAVGAWLVLRARRRPRLNATTSNAGRPA</sequence>
<feature type="transmembrane region" description="Helical" evidence="7">
    <location>
        <begin position="143"/>
        <end position="163"/>
    </location>
</feature>
<dbReference type="PROSITE" id="PS01311">
    <property type="entry name" value="LGT"/>
    <property type="match status" value="1"/>
</dbReference>
<comment type="function">
    <text evidence="7">Catalyzes the transfer of the diacylglyceryl group from phosphatidylglycerol to the sulfhydryl group of the N-terminal cysteine of a prolipoprotein, the first step in the formation of mature lipoproteins.</text>
</comment>
<comment type="pathway">
    <text evidence="7">Protein modification; lipoprotein biosynthesis (diacylglyceryl transfer).</text>
</comment>
<comment type="catalytic activity">
    <reaction evidence="7">
        <text>L-cysteinyl-[prolipoprotein] + a 1,2-diacyl-sn-glycero-3-phospho-(1'-sn-glycerol) = an S-1,2-diacyl-sn-glyceryl-L-cysteinyl-[prolipoprotein] + sn-glycerol 1-phosphate + H(+)</text>
        <dbReference type="Rhea" id="RHEA:56712"/>
        <dbReference type="Rhea" id="RHEA-COMP:14679"/>
        <dbReference type="Rhea" id="RHEA-COMP:14680"/>
        <dbReference type="ChEBI" id="CHEBI:15378"/>
        <dbReference type="ChEBI" id="CHEBI:29950"/>
        <dbReference type="ChEBI" id="CHEBI:57685"/>
        <dbReference type="ChEBI" id="CHEBI:64716"/>
        <dbReference type="ChEBI" id="CHEBI:140658"/>
        <dbReference type="EC" id="2.5.1.145"/>
    </reaction>
</comment>
<evidence type="ECO:0000313" key="8">
    <source>
        <dbReference type="EMBL" id="MDQ0509685.1"/>
    </source>
</evidence>
<evidence type="ECO:0000256" key="3">
    <source>
        <dbReference type="ARBA" id="ARBA00022679"/>
    </source>
</evidence>
<keyword evidence="5 7" id="KW-1133">Transmembrane helix</keyword>
<keyword evidence="3 7" id="KW-0808">Transferase</keyword>
<organism evidence="8 9">
    <name type="scientific">Ancylobacter amanitiformis</name>
    <dbReference type="NCBI Taxonomy" id="217069"/>
    <lineage>
        <taxon>Bacteria</taxon>
        <taxon>Pseudomonadati</taxon>
        <taxon>Pseudomonadota</taxon>
        <taxon>Alphaproteobacteria</taxon>
        <taxon>Hyphomicrobiales</taxon>
        <taxon>Xanthobacteraceae</taxon>
        <taxon>Ancylobacter</taxon>
    </lineage>
</organism>
<dbReference type="Proteomes" id="UP001235094">
    <property type="component" value="Unassembled WGS sequence"/>
</dbReference>
<evidence type="ECO:0000256" key="7">
    <source>
        <dbReference type="HAMAP-Rule" id="MF_01147"/>
    </source>
</evidence>
<evidence type="ECO:0000256" key="4">
    <source>
        <dbReference type="ARBA" id="ARBA00022692"/>
    </source>
</evidence>
<dbReference type="RefSeq" id="WP_306888365.1">
    <property type="nucleotide sequence ID" value="NZ_JAUSVR010000001.1"/>
</dbReference>
<dbReference type="PANTHER" id="PTHR30589">
    <property type="entry name" value="PROLIPOPROTEIN DIACYLGLYCERYL TRANSFERASE"/>
    <property type="match status" value="1"/>
</dbReference>
<feature type="binding site" evidence="7">
    <location>
        <position position="158"/>
    </location>
    <ligand>
        <name>a 1,2-diacyl-sn-glycero-3-phospho-(1'-sn-glycerol)</name>
        <dbReference type="ChEBI" id="CHEBI:64716"/>
    </ligand>
</feature>
<protein>
    <recommendedName>
        <fullName evidence="7">Phosphatidylglycerol--prolipoprotein diacylglyceryl transferase</fullName>
        <ecNumber evidence="7">2.5.1.145</ecNumber>
    </recommendedName>
</protein>
<dbReference type="EMBL" id="JAUSVR010000001">
    <property type="protein sequence ID" value="MDQ0509685.1"/>
    <property type="molecule type" value="Genomic_DNA"/>
</dbReference>
<dbReference type="Pfam" id="PF01790">
    <property type="entry name" value="LGT"/>
    <property type="match status" value="1"/>
</dbReference>
<reference evidence="8 9" key="1">
    <citation type="submission" date="2023-07" db="EMBL/GenBank/DDBJ databases">
        <title>Genomic Encyclopedia of Type Strains, Phase IV (KMG-IV): sequencing the most valuable type-strain genomes for metagenomic binning, comparative biology and taxonomic classification.</title>
        <authorList>
            <person name="Goeker M."/>
        </authorList>
    </citation>
    <scope>NUCLEOTIDE SEQUENCE [LARGE SCALE GENOMIC DNA]</scope>
    <source>
        <strain evidence="8 9">DSM 15561</strain>
    </source>
</reference>
<name>A0ABU0LM02_9HYPH</name>
<keyword evidence="2 7" id="KW-1003">Cell membrane</keyword>
<keyword evidence="4 7" id="KW-0812">Transmembrane</keyword>
<keyword evidence="9" id="KW-1185">Reference proteome</keyword>